<evidence type="ECO:0000256" key="6">
    <source>
        <dbReference type="ARBA" id="ARBA00023033"/>
    </source>
</evidence>
<dbReference type="GO" id="GO:0016705">
    <property type="term" value="F:oxidoreductase activity, acting on paired donors, with incorporation or reduction of molecular oxygen"/>
    <property type="evidence" value="ECO:0007669"/>
    <property type="project" value="InterPro"/>
</dbReference>
<reference evidence="9" key="1">
    <citation type="journal article" date="2014" name="Int. J. Syst. Evol. Microbiol.">
        <title>Complete genome sequence of Corynebacterium casei LMG S-19264T (=DSM 44701T), isolated from a smear-ripened cheese.</title>
        <authorList>
            <consortium name="US DOE Joint Genome Institute (JGI-PGF)"/>
            <person name="Walter F."/>
            <person name="Albersmeier A."/>
            <person name="Kalinowski J."/>
            <person name="Ruckert C."/>
        </authorList>
    </citation>
    <scope>NUCLEOTIDE SEQUENCE</scope>
    <source>
        <strain evidence="9">CGMCC 4.7201</strain>
    </source>
</reference>
<dbReference type="AlphaFoldDB" id="A0A917ZVY8"/>
<evidence type="ECO:0000313" key="9">
    <source>
        <dbReference type="EMBL" id="GGO95925.1"/>
    </source>
</evidence>
<dbReference type="GO" id="GO:0004497">
    <property type="term" value="F:monooxygenase activity"/>
    <property type="evidence" value="ECO:0007669"/>
    <property type="project" value="UniProtKB-KW"/>
</dbReference>
<dbReference type="FunFam" id="1.10.630.10:FF:000018">
    <property type="entry name" value="Cytochrome P450 monooxygenase"/>
    <property type="match status" value="1"/>
</dbReference>
<dbReference type="PRINTS" id="PR00385">
    <property type="entry name" value="P450"/>
</dbReference>
<comment type="similarity">
    <text evidence="1 7">Belongs to the cytochrome P450 family.</text>
</comment>
<evidence type="ECO:0000256" key="4">
    <source>
        <dbReference type="ARBA" id="ARBA00023002"/>
    </source>
</evidence>
<dbReference type="Proteomes" id="UP000641932">
    <property type="component" value="Unassembled WGS sequence"/>
</dbReference>
<reference evidence="9" key="2">
    <citation type="submission" date="2020-09" db="EMBL/GenBank/DDBJ databases">
        <authorList>
            <person name="Sun Q."/>
            <person name="Zhou Y."/>
        </authorList>
    </citation>
    <scope>NUCLEOTIDE SEQUENCE</scope>
    <source>
        <strain evidence="9">CGMCC 4.7201</strain>
    </source>
</reference>
<evidence type="ECO:0000256" key="2">
    <source>
        <dbReference type="ARBA" id="ARBA00022617"/>
    </source>
</evidence>
<gene>
    <name evidence="9" type="ORF">GCM10012280_54250</name>
</gene>
<sequence>MTGPNDVTAPYQRRRFPATHHNHLCEKCLPNRAGTAKHGPMDATTARAPFRLDPEGGDRHAENAQLRDIAAAVEVELPDGVTAWAVPRHEALHRLLSDPRVAKGAEHWSALANGEVPETWPMIGIVSGKSMMTADGQSHRRLRALVSEAFTPRRTEALRPRVEQITHELLDALAAEAPGPVDLRERFAYPLPMSVISELLGVPEEDRDMLHELSVSIVSTSTGPADVLATQRAMYGYLDSLVAAKRRSPADDVTSALIATHDEGDRLNETELAGTLVLLIVAGHGTTLNLITNATRALLTHPEQLALVRYGSRSWEAVVEETLRWDSPVNQFPMRYALEDIDVDGTVIPKGAAILASYASTGRDSAFHGEDADRFDITRGPTRHLAFGHGPHFCLGAALARMQAHIALAALFDRFPGLTLADQPDRPDRPDRPGHPDQPDQPGHPGNPGNPGNPGSMAPLPTMISNSTRTLPVLLA</sequence>
<evidence type="ECO:0000256" key="3">
    <source>
        <dbReference type="ARBA" id="ARBA00022723"/>
    </source>
</evidence>
<accession>A0A917ZVY8</accession>
<dbReference type="SUPFAM" id="SSF48264">
    <property type="entry name" value="Cytochrome P450"/>
    <property type="match status" value="1"/>
</dbReference>
<dbReference type="InterPro" id="IPR017972">
    <property type="entry name" value="Cyt_P450_CS"/>
</dbReference>
<dbReference type="EMBL" id="BMMS01000027">
    <property type="protein sequence ID" value="GGO95925.1"/>
    <property type="molecule type" value="Genomic_DNA"/>
</dbReference>
<evidence type="ECO:0000256" key="8">
    <source>
        <dbReference type="SAM" id="MobiDB-lite"/>
    </source>
</evidence>
<name>A0A917ZVY8_9ACTN</name>
<dbReference type="GO" id="GO:0005506">
    <property type="term" value="F:iron ion binding"/>
    <property type="evidence" value="ECO:0007669"/>
    <property type="project" value="InterPro"/>
</dbReference>
<proteinExistence type="inferred from homology"/>
<evidence type="ECO:0000256" key="7">
    <source>
        <dbReference type="RuleBase" id="RU000461"/>
    </source>
</evidence>
<feature type="region of interest" description="Disordered" evidence="8">
    <location>
        <begin position="419"/>
        <end position="476"/>
    </location>
</feature>
<evidence type="ECO:0000256" key="1">
    <source>
        <dbReference type="ARBA" id="ARBA00010617"/>
    </source>
</evidence>
<keyword evidence="5 7" id="KW-0408">Iron</keyword>
<dbReference type="InterPro" id="IPR036396">
    <property type="entry name" value="Cyt_P450_sf"/>
</dbReference>
<dbReference type="InterPro" id="IPR002397">
    <property type="entry name" value="Cyt_P450_B"/>
</dbReference>
<dbReference type="PROSITE" id="PS00086">
    <property type="entry name" value="CYTOCHROME_P450"/>
    <property type="match status" value="1"/>
</dbReference>
<organism evidence="9 10">
    <name type="scientific">Wenjunlia tyrosinilytica</name>
    <dbReference type="NCBI Taxonomy" id="1544741"/>
    <lineage>
        <taxon>Bacteria</taxon>
        <taxon>Bacillati</taxon>
        <taxon>Actinomycetota</taxon>
        <taxon>Actinomycetes</taxon>
        <taxon>Kitasatosporales</taxon>
        <taxon>Streptomycetaceae</taxon>
        <taxon>Wenjunlia</taxon>
    </lineage>
</organism>
<dbReference type="InterPro" id="IPR001128">
    <property type="entry name" value="Cyt_P450"/>
</dbReference>
<feature type="compositionally biased region" description="Basic and acidic residues" evidence="8">
    <location>
        <begin position="423"/>
        <end position="438"/>
    </location>
</feature>
<evidence type="ECO:0000313" key="10">
    <source>
        <dbReference type="Proteomes" id="UP000641932"/>
    </source>
</evidence>
<protein>
    <submittedName>
        <fullName evidence="9">Cytochrome P450</fullName>
    </submittedName>
</protein>
<dbReference type="CDD" id="cd11029">
    <property type="entry name" value="CYP107-like"/>
    <property type="match status" value="1"/>
</dbReference>
<dbReference type="Gene3D" id="1.10.630.10">
    <property type="entry name" value="Cytochrome P450"/>
    <property type="match status" value="1"/>
</dbReference>
<dbReference type="PANTHER" id="PTHR46696">
    <property type="entry name" value="P450, PUTATIVE (EUROFUNG)-RELATED"/>
    <property type="match status" value="1"/>
</dbReference>
<dbReference type="Pfam" id="PF00067">
    <property type="entry name" value="p450"/>
    <property type="match status" value="1"/>
</dbReference>
<keyword evidence="3 7" id="KW-0479">Metal-binding</keyword>
<comment type="caution">
    <text evidence="9">The sequence shown here is derived from an EMBL/GenBank/DDBJ whole genome shotgun (WGS) entry which is preliminary data.</text>
</comment>
<dbReference type="PANTHER" id="PTHR46696:SF1">
    <property type="entry name" value="CYTOCHROME P450 YJIB-RELATED"/>
    <property type="match status" value="1"/>
</dbReference>
<keyword evidence="4 7" id="KW-0560">Oxidoreductase</keyword>
<dbReference type="GO" id="GO:0020037">
    <property type="term" value="F:heme binding"/>
    <property type="evidence" value="ECO:0007669"/>
    <property type="project" value="InterPro"/>
</dbReference>
<keyword evidence="6 7" id="KW-0503">Monooxygenase</keyword>
<evidence type="ECO:0000256" key="5">
    <source>
        <dbReference type="ARBA" id="ARBA00023004"/>
    </source>
</evidence>
<dbReference type="PRINTS" id="PR00359">
    <property type="entry name" value="BP450"/>
</dbReference>
<keyword evidence="10" id="KW-1185">Reference proteome</keyword>
<keyword evidence="2 7" id="KW-0349">Heme</keyword>